<dbReference type="EMBL" id="DQ158857">
    <property type="protein sequence ID" value="ABA27304.1"/>
    <property type="molecule type" value="Genomic_DNA"/>
</dbReference>
<organism evidence="7 8">
    <name type="scientific">Bigelowiella natans</name>
    <name type="common">Pedinomonas minutissima</name>
    <name type="synonym">Chlorarachnion sp. (strain CCMP621)</name>
    <dbReference type="NCBI Taxonomy" id="227086"/>
    <lineage>
        <taxon>Eukaryota</taxon>
        <taxon>Sar</taxon>
        <taxon>Rhizaria</taxon>
        <taxon>Cercozoa</taxon>
        <taxon>Chlorarachniophyceae</taxon>
        <taxon>Bigelowiella</taxon>
    </lineage>
</organism>
<dbReference type="RefSeq" id="XP_001712916.1">
    <property type="nucleotide sequence ID" value="XM_001712864.1"/>
</dbReference>
<dbReference type="SUPFAM" id="SSF57829">
    <property type="entry name" value="Zn-binding ribosomal proteins"/>
    <property type="match status" value="1"/>
</dbReference>
<proteinExistence type="inferred from homology"/>
<gene>
    <name evidence="7" type="primary">rps27</name>
</gene>
<dbReference type="GO" id="GO:0008270">
    <property type="term" value="F:zinc ion binding"/>
    <property type="evidence" value="ECO:0007669"/>
    <property type="project" value="UniProtKB-KW"/>
</dbReference>
<comment type="cofactor">
    <cofactor evidence="5">
        <name>Zn(2+)</name>
        <dbReference type="ChEBI" id="CHEBI:29105"/>
    </cofactor>
    <text evidence="5">Binds 1 zinc ion per subunit.</text>
</comment>
<protein>
    <recommendedName>
        <fullName evidence="5">40S ribosomal protein S27</fullName>
    </recommendedName>
</protein>
<geneLocation type="nucleomorph" evidence="7"/>
<sequence>MNKLGSFLDLSNPSKKTEAKKHKLKRLIQSPNSHYIATKCLKCKKINIIFSHSVFWKTCVDCSTLLTRPSGGKFKSSKSMQIVKRLLNYQRIL</sequence>
<evidence type="ECO:0000256" key="6">
    <source>
        <dbReference type="SAM" id="MobiDB-lite"/>
    </source>
</evidence>
<dbReference type="InterPro" id="IPR023407">
    <property type="entry name" value="Ribosomal_eS27_Zn-bd_dom_sf"/>
</dbReference>
<dbReference type="GeneID" id="5788252"/>
<comment type="similarity">
    <text evidence="1 5">Belongs to the eukaryotic ribosomal protein eS27 family.</text>
</comment>
<dbReference type="GO" id="GO:0005840">
    <property type="term" value="C:ribosome"/>
    <property type="evidence" value="ECO:0007669"/>
    <property type="project" value="UniProtKB-KW"/>
</dbReference>
<keyword evidence="4 5" id="KW-0687">Ribonucleoprotein</keyword>
<evidence type="ECO:0000256" key="2">
    <source>
        <dbReference type="ARBA" id="ARBA00022833"/>
    </source>
</evidence>
<evidence type="ECO:0000313" key="8">
    <source>
        <dbReference type="Proteomes" id="UP000243425"/>
    </source>
</evidence>
<dbReference type="PANTHER" id="PTHR11594">
    <property type="entry name" value="40S RIBOSOMAL PROTEIN S27"/>
    <property type="match status" value="1"/>
</dbReference>
<dbReference type="Proteomes" id="UP000243425">
    <property type="component" value="Nucleomorph 2"/>
</dbReference>
<dbReference type="GO" id="GO:1990904">
    <property type="term" value="C:ribonucleoprotein complex"/>
    <property type="evidence" value="ECO:0007669"/>
    <property type="project" value="UniProtKB-KW"/>
</dbReference>
<evidence type="ECO:0000313" key="7">
    <source>
        <dbReference type="EMBL" id="ABA27304.1"/>
    </source>
</evidence>
<dbReference type="Gene3D" id="2.20.25.100">
    <property type="entry name" value="Zn-binding ribosomal proteins"/>
    <property type="match status" value="1"/>
</dbReference>
<evidence type="ECO:0000256" key="5">
    <source>
        <dbReference type="RuleBase" id="RU000671"/>
    </source>
</evidence>
<evidence type="ECO:0000256" key="4">
    <source>
        <dbReference type="ARBA" id="ARBA00023274"/>
    </source>
</evidence>
<keyword evidence="2 5" id="KW-0862">Zinc</keyword>
<keyword evidence="7" id="KW-0542">Nucleomorph</keyword>
<keyword evidence="5" id="KW-0863">Zinc-finger</keyword>
<dbReference type="Pfam" id="PF01667">
    <property type="entry name" value="Ribosomal_S27e"/>
    <property type="match status" value="1"/>
</dbReference>
<reference evidence="7 8" key="1">
    <citation type="journal article" date="2006" name="Proc. Natl. Acad. Sci. U.S.A.">
        <title>Complete nucleotide sequence of the chlorarachniophyte nucleomorph: nature's smallest nucleus.</title>
        <authorList>
            <person name="Gilson P.R."/>
            <person name="Su V."/>
            <person name="Slamovits C.H."/>
            <person name="Reith M.E."/>
            <person name="Keeling P.J."/>
            <person name="McFadden G.I."/>
        </authorList>
    </citation>
    <scope>NUCLEOTIDE SEQUENCE [LARGE SCALE GENOMIC DNA]</scope>
    <source>
        <strain evidence="8">CCMP621</strain>
    </source>
</reference>
<dbReference type="InterPro" id="IPR011332">
    <property type="entry name" value="Ribosomal_zn-bd"/>
</dbReference>
<keyword evidence="3 5" id="KW-0689">Ribosomal protein</keyword>
<dbReference type="InterPro" id="IPR000592">
    <property type="entry name" value="Ribosomal_eS27"/>
</dbReference>
<evidence type="ECO:0000256" key="1">
    <source>
        <dbReference type="ARBA" id="ARBA00010919"/>
    </source>
</evidence>
<dbReference type="PROSITE" id="PS01168">
    <property type="entry name" value="RIBOSOMAL_S27E"/>
    <property type="match status" value="1"/>
</dbReference>
<name>Q3LW62_BIGNA</name>
<feature type="region of interest" description="Disordered" evidence="6">
    <location>
        <begin position="1"/>
        <end position="23"/>
    </location>
</feature>
<keyword evidence="5" id="KW-0479">Metal-binding</keyword>
<accession>Q3LW62</accession>
<dbReference type="GO" id="GO:0003735">
    <property type="term" value="F:structural constituent of ribosome"/>
    <property type="evidence" value="ECO:0007669"/>
    <property type="project" value="InterPro"/>
</dbReference>
<evidence type="ECO:0000256" key="3">
    <source>
        <dbReference type="ARBA" id="ARBA00022980"/>
    </source>
</evidence>
<dbReference type="GO" id="GO:0006412">
    <property type="term" value="P:translation"/>
    <property type="evidence" value="ECO:0007669"/>
    <property type="project" value="InterPro"/>
</dbReference>
<dbReference type="AlphaFoldDB" id="Q3LW62"/>